<dbReference type="PANTHER" id="PTHR42152">
    <property type="entry name" value="PROTEIN GDF5OS, MITOCHONDRIAL"/>
    <property type="match status" value="1"/>
</dbReference>
<sequence>MKRMLMGLSRVGTQQVGGVDSGSMEFIRVWMTAWFVGSRWERKGNSHSPSQWKASYSRGAMIQSSQPMSLKLTCSAFRLQRALGFLLGRLPWPVARGARLFRLWLNRYSYTVLSSWPERALISLKNRSRFLVRPKTRNRAFSWTCLAARSKPRPRRSMARPRSQASSSRHSWAEFLKFRKSFQMSNTSQPDPSRPGTERTSSKAAGCRPLGQLDSFSWAARLMPGATGLAVSKGFFRKIRSSAPSSPSFSRALMSNTYLCFLTTGPRSSRENTQKSFPATSPREPVTSRPQGKAAGLSPLEMAFFNLSPTLTEAKTQTTRAFFKVRELLKQPTKINK</sequence>
<dbReference type="OMA" id="HPHSTIN"/>
<dbReference type="InterPro" id="IPR039711">
    <property type="entry name" value="GDF5OS"/>
</dbReference>
<name>A0A673TS37_SURSU</name>
<keyword evidence="3" id="KW-1185">Reference proteome</keyword>
<dbReference type="AlphaFoldDB" id="A0A673TS37"/>
<reference evidence="2" key="3">
    <citation type="submission" date="2025-09" db="UniProtKB">
        <authorList>
            <consortium name="Ensembl"/>
        </authorList>
    </citation>
    <scope>IDENTIFICATION</scope>
</reference>
<evidence type="ECO:0000313" key="2">
    <source>
        <dbReference type="Ensembl" id="ENSSSUP00005011829.1"/>
    </source>
</evidence>
<feature type="region of interest" description="Disordered" evidence="1">
    <location>
        <begin position="184"/>
        <end position="208"/>
    </location>
</feature>
<feature type="region of interest" description="Disordered" evidence="1">
    <location>
        <begin position="265"/>
        <end position="293"/>
    </location>
</feature>
<dbReference type="PANTHER" id="PTHR42152:SF1">
    <property type="entry name" value="PROTEIN GDF5-AS1, MITOCHONDRIAL"/>
    <property type="match status" value="1"/>
</dbReference>
<proteinExistence type="predicted"/>
<organism evidence="2 3">
    <name type="scientific">Suricata suricatta</name>
    <name type="common">Meerkat</name>
    <dbReference type="NCBI Taxonomy" id="37032"/>
    <lineage>
        <taxon>Eukaryota</taxon>
        <taxon>Metazoa</taxon>
        <taxon>Chordata</taxon>
        <taxon>Craniata</taxon>
        <taxon>Vertebrata</taxon>
        <taxon>Euteleostomi</taxon>
        <taxon>Mammalia</taxon>
        <taxon>Eutheria</taxon>
        <taxon>Laurasiatheria</taxon>
        <taxon>Carnivora</taxon>
        <taxon>Feliformia</taxon>
        <taxon>Herpestidae</taxon>
        <taxon>Suricata</taxon>
    </lineage>
</organism>
<reference evidence="2 3" key="1">
    <citation type="submission" date="2019-05" db="EMBL/GenBank/DDBJ databases">
        <title>A Chromosome-scale Meerkat (S. suricatta) Genome Assembly.</title>
        <authorList>
            <person name="Dudchenko O."/>
            <person name="Lieberman Aiden E."/>
            <person name="Tung J."/>
            <person name="Barreiro L.B."/>
            <person name="Clutton-Brock T.H."/>
        </authorList>
    </citation>
    <scope>NUCLEOTIDE SEQUENCE [LARGE SCALE GENOMIC DNA]</scope>
</reference>
<reference evidence="2" key="2">
    <citation type="submission" date="2025-08" db="UniProtKB">
        <authorList>
            <consortium name="Ensembl"/>
        </authorList>
    </citation>
    <scope>IDENTIFICATION</scope>
</reference>
<evidence type="ECO:0000256" key="1">
    <source>
        <dbReference type="SAM" id="MobiDB-lite"/>
    </source>
</evidence>
<accession>A0A673TS37</accession>
<evidence type="ECO:0000313" key="3">
    <source>
        <dbReference type="Proteomes" id="UP000472268"/>
    </source>
</evidence>
<protein>
    <submittedName>
        <fullName evidence="2">Growth differentiation factor 5 opposite strand</fullName>
    </submittedName>
</protein>
<dbReference type="Proteomes" id="UP000472268">
    <property type="component" value="Chromosome 12"/>
</dbReference>
<dbReference type="Ensembl" id="ENSSSUT00005013548.1">
    <property type="protein sequence ID" value="ENSSSUP00005011829.1"/>
    <property type="gene ID" value="ENSSSUG00005007617.1"/>
</dbReference>